<reference evidence="3" key="1">
    <citation type="journal article" date="2023" name="G3 (Bethesda)">
        <title>Whole genome assembly and annotation of the endangered Caribbean coral Acropora cervicornis.</title>
        <authorList>
            <person name="Selwyn J.D."/>
            <person name="Vollmer S.V."/>
        </authorList>
    </citation>
    <scope>NUCLEOTIDE SEQUENCE</scope>
    <source>
        <strain evidence="3">K2</strain>
    </source>
</reference>
<dbReference type="PANTHER" id="PTHR28584">
    <property type="entry name" value="FAMILY WITH SEQUENCE SIMILARITY 228 MEMBER A"/>
    <property type="match status" value="1"/>
</dbReference>
<reference evidence="3" key="2">
    <citation type="journal article" date="2023" name="Science">
        <title>Genomic signatures of disease resistance in endangered staghorn corals.</title>
        <authorList>
            <person name="Vollmer S.V."/>
            <person name="Selwyn J.D."/>
            <person name="Despard B.A."/>
            <person name="Roesel C.L."/>
        </authorList>
    </citation>
    <scope>NUCLEOTIDE SEQUENCE</scope>
    <source>
        <strain evidence="3">K2</strain>
    </source>
</reference>
<keyword evidence="4" id="KW-1185">Reference proteome</keyword>
<organism evidence="3 4">
    <name type="scientific">Acropora cervicornis</name>
    <name type="common">Staghorn coral</name>
    <dbReference type="NCBI Taxonomy" id="6130"/>
    <lineage>
        <taxon>Eukaryota</taxon>
        <taxon>Metazoa</taxon>
        <taxon>Cnidaria</taxon>
        <taxon>Anthozoa</taxon>
        <taxon>Hexacorallia</taxon>
        <taxon>Scleractinia</taxon>
        <taxon>Astrocoeniina</taxon>
        <taxon>Acroporidae</taxon>
        <taxon>Acropora</taxon>
    </lineage>
</organism>
<accession>A0AAD9QBZ4</accession>
<comment type="caution">
    <text evidence="3">The sequence shown here is derived from an EMBL/GenBank/DDBJ whole genome shotgun (WGS) entry which is preliminary data.</text>
</comment>
<dbReference type="Proteomes" id="UP001249851">
    <property type="component" value="Unassembled WGS sequence"/>
</dbReference>
<dbReference type="EMBL" id="JARQWQ010000046">
    <property type="protein sequence ID" value="KAK2558096.1"/>
    <property type="molecule type" value="Genomic_DNA"/>
</dbReference>
<gene>
    <name evidence="3" type="ORF">P5673_019671</name>
</gene>
<dbReference type="AlphaFoldDB" id="A0AAD9QBZ4"/>
<feature type="region of interest" description="Disordered" evidence="2">
    <location>
        <begin position="32"/>
        <end position="54"/>
    </location>
</feature>
<evidence type="ECO:0000256" key="2">
    <source>
        <dbReference type="SAM" id="MobiDB-lite"/>
    </source>
</evidence>
<dbReference type="InterPro" id="IPR040046">
    <property type="entry name" value="FAM228"/>
</dbReference>
<sequence length="373" mass="43758">MNKQRAKPNGRISVHTYDMMDELLEDNCKHELQKSSHRRASSAPAIERPKYEVHSGTRAASAKAICPSDHTFRIQRWLNEKSIRNIQERTDFESRATKNMYTTLLNNEDTFVKEVDRFIDDKAALDKQKQQMLFKKWSDRVYSPVKEKIDEEMSGPNYRTLDKRKRNIYKKYLDYSNRKGVVFLDVISPEEYDPLVLNANRPAPLKAITKKLDDPLISQGTTRLEEDRTVVRCVTGESLCDDTLEEMHLPRVPLVPLGRHGTQCNTWLRMQLHDIDSGVRKRSGLRMKGIHNDSQINYEEWNKLERNPKTIDIELRSQKRRLFREKHATTLQFDWPELPSTMQHSAHHSRIPNVLPFGTTFEYYPELKLNASY</sequence>
<evidence type="ECO:0000313" key="3">
    <source>
        <dbReference type="EMBL" id="KAK2558096.1"/>
    </source>
</evidence>
<comment type="similarity">
    <text evidence="1">Belongs to the FAM228 family.</text>
</comment>
<name>A0AAD9QBZ4_ACRCE</name>
<dbReference type="PANTHER" id="PTHR28584:SF1">
    <property type="entry name" value="PROTEIN FAM228B"/>
    <property type="match status" value="1"/>
</dbReference>
<evidence type="ECO:0000313" key="4">
    <source>
        <dbReference type="Proteomes" id="UP001249851"/>
    </source>
</evidence>
<evidence type="ECO:0000256" key="1">
    <source>
        <dbReference type="ARBA" id="ARBA00007753"/>
    </source>
</evidence>
<proteinExistence type="inferred from homology"/>
<protein>
    <submittedName>
        <fullName evidence="3">Protein FAM228B</fullName>
    </submittedName>
</protein>